<dbReference type="Proteomes" id="UP001596435">
    <property type="component" value="Unassembled WGS sequence"/>
</dbReference>
<accession>A0ABW2G7W3</accession>
<dbReference type="EMBL" id="JBHTAJ010000089">
    <property type="protein sequence ID" value="MFC7184106.1"/>
    <property type="molecule type" value="Genomic_DNA"/>
</dbReference>
<comment type="caution">
    <text evidence="1">The sequence shown here is derived from an EMBL/GenBank/DDBJ whole genome shotgun (WGS) entry which is preliminary data.</text>
</comment>
<evidence type="ECO:0000313" key="2">
    <source>
        <dbReference type="Proteomes" id="UP001596435"/>
    </source>
</evidence>
<reference evidence="2" key="1">
    <citation type="journal article" date="2019" name="Int. J. Syst. Evol. Microbiol.">
        <title>The Global Catalogue of Microorganisms (GCM) 10K type strain sequencing project: providing services to taxonomists for standard genome sequencing and annotation.</title>
        <authorList>
            <consortium name="The Broad Institute Genomics Platform"/>
            <consortium name="The Broad Institute Genome Sequencing Center for Infectious Disease"/>
            <person name="Wu L."/>
            <person name="Ma J."/>
        </authorList>
    </citation>
    <scope>NUCLEOTIDE SEQUENCE [LARGE SCALE GENOMIC DNA]</scope>
    <source>
        <strain evidence="2">CGMCC 1.12859</strain>
    </source>
</reference>
<protein>
    <submittedName>
        <fullName evidence="1">Uncharacterized protein</fullName>
    </submittedName>
</protein>
<proteinExistence type="predicted"/>
<keyword evidence="2" id="KW-1185">Reference proteome</keyword>
<evidence type="ECO:0000313" key="1">
    <source>
        <dbReference type="EMBL" id="MFC7184106.1"/>
    </source>
</evidence>
<name>A0ABW2G7W3_9ACTN</name>
<sequence length="105" mass="10979">MASHPGFLAILDEIGQAPEADRLKTAERLATVDNLRSKGVPIPDDFRLTTRFFENPQNALVSSAKIDTVSPPGADDEDFASGLTVCGSVGYIVCGSVGGQTLAAE</sequence>
<gene>
    <name evidence="1" type="ORF">ACFQMG_31615</name>
</gene>
<dbReference type="RefSeq" id="WP_380232622.1">
    <property type="nucleotide sequence ID" value="NZ_JBHSVH010000002.1"/>
</dbReference>
<organism evidence="1 2">
    <name type="scientific">Kitasatospora paranensis</name>
    <dbReference type="NCBI Taxonomy" id="258053"/>
    <lineage>
        <taxon>Bacteria</taxon>
        <taxon>Bacillati</taxon>
        <taxon>Actinomycetota</taxon>
        <taxon>Actinomycetes</taxon>
        <taxon>Kitasatosporales</taxon>
        <taxon>Streptomycetaceae</taxon>
        <taxon>Kitasatospora</taxon>
    </lineage>
</organism>